<comment type="subunit">
    <text evidence="8">Monomer.</text>
</comment>
<evidence type="ECO:0000256" key="4">
    <source>
        <dbReference type="ARBA" id="ARBA00022842"/>
    </source>
</evidence>
<keyword evidence="7 8" id="KW-0413">Isomerase</keyword>
<dbReference type="PRINTS" id="PR00417">
    <property type="entry name" value="PRTPISMRASEI"/>
</dbReference>
<dbReference type="PANTHER" id="PTHR42785">
    <property type="entry name" value="DNA TOPOISOMERASE, TYPE IA, CORE"/>
    <property type="match status" value="1"/>
</dbReference>
<dbReference type="GO" id="GO:0003677">
    <property type="term" value="F:DNA binding"/>
    <property type="evidence" value="ECO:0007669"/>
    <property type="project" value="UniProtKB-KW"/>
</dbReference>
<dbReference type="Gene3D" id="1.10.290.10">
    <property type="entry name" value="Topoisomerase I, domain 4"/>
    <property type="match status" value="1"/>
</dbReference>
<comment type="function">
    <text evidence="8">Releases the supercoiling and torsional tension of DNA, which is introduced during the DNA replication and transcription, by transiently cleaving and rejoining one strand of the DNA duplex. Introduces a single-strand break via transesterification at a target site in duplex DNA. The scissile phosphodiester is attacked by the catalytic tyrosine of the enzyme, resulting in the formation of a DNA-(5'-phosphotyrosyl)-enzyme intermediate and the expulsion of a 3'-OH DNA strand. The free DNA strand then undergoes passage around the unbroken strand, thus removing DNA supercoils. Finally, in the religation step, the DNA 3'-OH attacks the covalent intermediate to expel the active-site tyrosine and restore the DNA phosphodiester backbone.</text>
</comment>
<gene>
    <name evidence="8" type="primary">topA</name>
    <name evidence="11" type="ORF">LT42_25335</name>
</gene>
<dbReference type="InterPro" id="IPR023405">
    <property type="entry name" value="Topo_IA_core_domain"/>
</dbReference>
<evidence type="ECO:0000256" key="1">
    <source>
        <dbReference type="ARBA" id="ARBA00000213"/>
    </source>
</evidence>
<feature type="region of interest" description="Interaction with DNA" evidence="8">
    <location>
        <begin position="169"/>
        <end position="174"/>
    </location>
</feature>
<evidence type="ECO:0000256" key="2">
    <source>
        <dbReference type="ARBA" id="ARBA00009446"/>
    </source>
</evidence>
<evidence type="ECO:0000313" key="11">
    <source>
        <dbReference type="EMBL" id="KGF62087.1"/>
    </source>
</evidence>
<dbReference type="Gene3D" id="1.10.460.10">
    <property type="entry name" value="Topoisomerase I, domain 2"/>
    <property type="match status" value="1"/>
</dbReference>
<dbReference type="InterPro" id="IPR013824">
    <property type="entry name" value="Topo_IA_cen_sub1"/>
</dbReference>
<dbReference type="SMART" id="SM00436">
    <property type="entry name" value="TOP1Bc"/>
    <property type="match status" value="1"/>
</dbReference>
<dbReference type="InterPro" id="IPR013497">
    <property type="entry name" value="Topo_IA_cen"/>
</dbReference>
<dbReference type="Pfam" id="PF01131">
    <property type="entry name" value="Topoisom_bac"/>
    <property type="match status" value="1"/>
</dbReference>
<feature type="site" description="Interaction with DNA" evidence="8">
    <location>
        <position position="146"/>
    </location>
</feature>
<dbReference type="Proteomes" id="UP000029719">
    <property type="component" value="Unassembled WGS sequence"/>
</dbReference>
<feature type="site" description="Interaction with DNA" evidence="8">
    <location>
        <position position="36"/>
    </location>
</feature>
<comment type="similarity">
    <text evidence="2 8">Belongs to the type IA topoisomerase family.</text>
</comment>
<evidence type="ECO:0000256" key="3">
    <source>
        <dbReference type="ARBA" id="ARBA00022723"/>
    </source>
</evidence>
<dbReference type="EMBL" id="JRMB01000005">
    <property type="protein sequence ID" value="KGF62087.1"/>
    <property type="molecule type" value="Genomic_DNA"/>
</dbReference>
<comment type="caution">
    <text evidence="8">Lacks conserved residue(s) required for the propagation of feature annotation.</text>
</comment>
<dbReference type="Pfam" id="PF01751">
    <property type="entry name" value="Toprim"/>
    <property type="match status" value="1"/>
</dbReference>
<keyword evidence="5 8" id="KW-0799">Topoisomerase</keyword>
<dbReference type="GO" id="GO:0046872">
    <property type="term" value="F:metal ion binding"/>
    <property type="evidence" value="ECO:0007669"/>
    <property type="project" value="UniProtKB-KW"/>
</dbReference>
<protein>
    <recommendedName>
        <fullName evidence="8">DNA topoisomerase 1</fullName>
        <ecNumber evidence="8">5.6.2.1</ecNumber>
    </recommendedName>
    <alternativeName>
        <fullName evidence="8">DNA topoisomerase I</fullName>
    </alternativeName>
</protein>
<dbReference type="SUPFAM" id="SSF57783">
    <property type="entry name" value="Zinc beta-ribbon"/>
    <property type="match status" value="1"/>
</dbReference>
<feature type="active site" description="O-(5'-phospho-DNA)-tyrosine intermediate" evidence="8">
    <location>
        <position position="298"/>
    </location>
</feature>
<dbReference type="GO" id="GO:0006265">
    <property type="term" value="P:DNA topological change"/>
    <property type="evidence" value="ECO:0007669"/>
    <property type="project" value="UniProtKB-UniRule"/>
</dbReference>
<dbReference type="AlphaFoldDB" id="A0A9X0JGU9"/>
<dbReference type="PROSITE" id="PS52039">
    <property type="entry name" value="TOPO_IA_2"/>
    <property type="match status" value="1"/>
</dbReference>
<evidence type="ECO:0000259" key="9">
    <source>
        <dbReference type="PROSITE" id="PS50880"/>
    </source>
</evidence>
<dbReference type="PROSITE" id="PS50880">
    <property type="entry name" value="TOPRIM"/>
    <property type="match status" value="1"/>
</dbReference>
<evidence type="ECO:0000313" key="12">
    <source>
        <dbReference type="Proteomes" id="UP000029719"/>
    </source>
</evidence>
<evidence type="ECO:0000256" key="8">
    <source>
        <dbReference type="HAMAP-Rule" id="MF_00952"/>
    </source>
</evidence>
<feature type="site" description="Interaction with DNA" evidence="8">
    <location>
        <position position="154"/>
    </location>
</feature>
<dbReference type="SMART" id="SM00493">
    <property type="entry name" value="TOPRIM"/>
    <property type="match status" value="1"/>
</dbReference>
<dbReference type="SMART" id="SM00437">
    <property type="entry name" value="TOP1Ac"/>
    <property type="match status" value="1"/>
</dbReference>
<evidence type="ECO:0000259" key="10">
    <source>
        <dbReference type="PROSITE" id="PS52039"/>
    </source>
</evidence>
<dbReference type="PANTHER" id="PTHR42785:SF1">
    <property type="entry name" value="DNA TOPOISOMERASE"/>
    <property type="match status" value="1"/>
</dbReference>
<dbReference type="InterPro" id="IPR013826">
    <property type="entry name" value="Topo_IA_cen_sub3"/>
</dbReference>
<name>A0A9X0JGU9_9PSED</name>
<sequence>MKLMIIESSGKLDKLRDVFAKIRPGENWKVMPSLGHIRDLPASGNNEGELTTGVRNDLTPVYELTDKGAKIVSSLKEAVAKASEVYLATDPDREGESIAWHIQQAVGIRNPVRVKFPEITASAVDNALKSPLRIDMKLVAAQEARRVADRVIGYLVSSELRRQTGEALSAGRVQSVALYLVVLREREIRAFRSTLHYGAQLNFAGAKMTDAWCVEWMTAEGFTTDEQPYFMDRAFARLVADVPVVQVTGFEDSTRTKNPPAPFETVTLQQAASNSLGWDSAHTMKVAQALFDNGHITYHRTDNPNISEESMPAIKAVAASLGLATVAKRRVFATSEGAQEGHPATTPTHWDVVEAGTTPDEQVLYRMIRIRAIASQLMPAEYAVRTVLMKAVDPVQGKQVLFRGKGETLISEGWLKLLQGDATSDDDEQDSANPIPVLQLGQIVSVESGEVLEKKTRSPKRYTEASLVGALKANGIGRPATYAAIMGNIKSRQYVREVKRFFHAEPLGEQVIDRMEGKFTFLQVNYTRELEKDLDLIATGQTQYKPVLQSLVSTLQSELGQQAESIATYRKPVITHPCPDCKTNDLRLIKGANGPFWACKGYPACNGTFPDAGGKPGQRKVAVVSEHKCVKCDRPLRHNVKKGKTGYNFWGCSGFREGCKATYPNLKGDKPDFDNVKGG</sequence>
<keyword evidence="3" id="KW-0479">Metal-binding</keyword>
<dbReference type="CDD" id="cd00186">
    <property type="entry name" value="TOP1Ac"/>
    <property type="match status" value="1"/>
</dbReference>
<feature type="domain" description="Toprim" evidence="9">
    <location>
        <begin position="1"/>
        <end position="121"/>
    </location>
</feature>
<dbReference type="InterPro" id="IPR003602">
    <property type="entry name" value="Topo_IA_DNA-bd_dom"/>
</dbReference>
<feature type="domain" description="Topo IA-type catalytic" evidence="10">
    <location>
        <begin position="135"/>
        <end position="559"/>
    </location>
</feature>
<dbReference type="HAMAP" id="MF_00952">
    <property type="entry name" value="Topoisom_1_prok"/>
    <property type="match status" value="1"/>
</dbReference>
<dbReference type="GO" id="GO:0003917">
    <property type="term" value="F:DNA topoisomerase type I (single strand cut, ATP-independent) activity"/>
    <property type="evidence" value="ECO:0007669"/>
    <property type="project" value="UniProtKB-UniRule"/>
</dbReference>
<keyword evidence="4" id="KW-0460">Magnesium</keyword>
<dbReference type="OrthoDB" id="9804262at2"/>
<reference evidence="11 12" key="1">
    <citation type="submission" date="2014-09" db="EMBL/GenBank/DDBJ databases">
        <title>Genome sequence of Pseudomonas lutea strain DSM 17257T.</title>
        <authorList>
            <person name="Kwak Y."/>
            <person name="Shin J.-H."/>
        </authorList>
    </citation>
    <scope>NUCLEOTIDE SEQUENCE [LARGE SCALE GENOMIC DNA]</scope>
    <source>
        <strain evidence="11 12">DSM 17257</strain>
    </source>
</reference>
<dbReference type="InterPro" id="IPR013825">
    <property type="entry name" value="Topo_IA_cen_sub2"/>
</dbReference>
<feature type="site" description="Interaction with DNA" evidence="8">
    <location>
        <position position="145"/>
    </location>
</feature>
<evidence type="ECO:0000256" key="7">
    <source>
        <dbReference type="ARBA" id="ARBA00023235"/>
    </source>
</evidence>
<dbReference type="SUPFAM" id="SSF56712">
    <property type="entry name" value="Prokaryotic type I DNA topoisomerase"/>
    <property type="match status" value="1"/>
</dbReference>
<keyword evidence="6 8" id="KW-0238">DNA-binding</keyword>
<dbReference type="Gene3D" id="2.70.20.10">
    <property type="entry name" value="Topoisomerase I, domain 3"/>
    <property type="match status" value="1"/>
</dbReference>
<organism evidence="11 12">
    <name type="scientific">Pseudomonas lutea</name>
    <dbReference type="NCBI Taxonomy" id="243924"/>
    <lineage>
        <taxon>Bacteria</taxon>
        <taxon>Pseudomonadati</taxon>
        <taxon>Pseudomonadota</taxon>
        <taxon>Gammaproteobacteria</taxon>
        <taxon>Pseudomonadales</taxon>
        <taxon>Pseudomonadaceae</taxon>
        <taxon>Pseudomonas</taxon>
    </lineage>
</organism>
<dbReference type="EC" id="5.6.2.1" evidence="8"/>
<comment type="caution">
    <text evidence="11">The sequence shown here is derived from an EMBL/GenBank/DDBJ whole genome shotgun (WGS) entry which is preliminary data.</text>
</comment>
<dbReference type="Gene3D" id="3.30.65.10">
    <property type="entry name" value="Bacterial Topoisomerase I, domain 1"/>
    <property type="match status" value="2"/>
</dbReference>
<evidence type="ECO:0000256" key="6">
    <source>
        <dbReference type="ARBA" id="ARBA00023125"/>
    </source>
</evidence>
<dbReference type="InterPro" id="IPR028612">
    <property type="entry name" value="Topoisom_1_IA"/>
</dbReference>
<proteinExistence type="inferred from homology"/>
<dbReference type="Gene3D" id="3.40.50.140">
    <property type="match status" value="1"/>
</dbReference>
<evidence type="ECO:0000256" key="5">
    <source>
        <dbReference type="ARBA" id="ARBA00023029"/>
    </source>
</evidence>
<feature type="site" description="Interaction with DNA" evidence="8">
    <location>
        <position position="300"/>
    </location>
</feature>
<comment type="catalytic activity">
    <reaction evidence="1 8">
        <text>ATP-independent breakage of single-stranded DNA, followed by passage and rejoining.</text>
        <dbReference type="EC" id="5.6.2.1"/>
    </reaction>
</comment>
<accession>A0A9X0JGU9</accession>
<dbReference type="InterPro" id="IPR003601">
    <property type="entry name" value="Topo_IA_2"/>
</dbReference>
<feature type="site" description="Interaction with DNA" evidence="8">
    <location>
        <position position="149"/>
    </location>
</feature>
<dbReference type="InterPro" id="IPR006171">
    <property type="entry name" value="TOPRIM_dom"/>
</dbReference>
<feature type="site" description="Interaction with DNA" evidence="8">
    <location>
        <position position="492"/>
    </location>
</feature>
<dbReference type="InterPro" id="IPR000380">
    <property type="entry name" value="Topo_IA"/>
</dbReference>